<dbReference type="EMBL" id="BAAAOB010000002">
    <property type="protein sequence ID" value="GAA1790446.1"/>
    <property type="molecule type" value="Genomic_DNA"/>
</dbReference>
<keyword evidence="4" id="KW-1185">Reference proteome</keyword>
<dbReference type="InterPro" id="IPR036111">
    <property type="entry name" value="Mal/L-sulfo/L-lacto_DH-like_sf"/>
</dbReference>
<evidence type="ECO:0000256" key="1">
    <source>
        <dbReference type="ARBA" id="ARBA00006056"/>
    </source>
</evidence>
<organism evidence="3 4">
    <name type="scientific">Leucobacter iarius</name>
    <dbReference type="NCBI Taxonomy" id="333963"/>
    <lineage>
        <taxon>Bacteria</taxon>
        <taxon>Bacillati</taxon>
        <taxon>Actinomycetota</taxon>
        <taxon>Actinomycetes</taxon>
        <taxon>Micrococcales</taxon>
        <taxon>Microbacteriaceae</taxon>
        <taxon>Leucobacter</taxon>
    </lineage>
</organism>
<comment type="similarity">
    <text evidence="1">Belongs to the LDH2/MDH2 oxidoreductase family.</text>
</comment>
<dbReference type="SUPFAM" id="SSF89733">
    <property type="entry name" value="L-sulfolactate dehydrogenase-like"/>
    <property type="match status" value="1"/>
</dbReference>
<dbReference type="Gene3D" id="1.10.1530.10">
    <property type="match status" value="1"/>
</dbReference>
<reference evidence="4" key="1">
    <citation type="journal article" date="2019" name="Int. J. Syst. Evol. Microbiol.">
        <title>The Global Catalogue of Microorganisms (GCM) 10K type strain sequencing project: providing services to taxonomists for standard genome sequencing and annotation.</title>
        <authorList>
            <consortium name="The Broad Institute Genomics Platform"/>
            <consortium name="The Broad Institute Genome Sequencing Center for Infectious Disease"/>
            <person name="Wu L."/>
            <person name="Ma J."/>
        </authorList>
    </citation>
    <scope>NUCLEOTIDE SEQUENCE [LARGE SCALE GENOMIC DNA]</scope>
    <source>
        <strain evidence="4">JCM 14736</strain>
    </source>
</reference>
<dbReference type="InterPro" id="IPR003767">
    <property type="entry name" value="Malate/L-lactate_DH-like"/>
</dbReference>
<dbReference type="RefSeq" id="WP_344031822.1">
    <property type="nucleotide sequence ID" value="NZ_BAAAOB010000002.1"/>
</dbReference>
<gene>
    <name evidence="3" type="ORF">GCM10009768_19310</name>
</gene>
<dbReference type="Pfam" id="PF02615">
    <property type="entry name" value="Ldh_2"/>
    <property type="match status" value="1"/>
</dbReference>
<dbReference type="Gene3D" id="3.30.1370.60">
    <property type="entry name" value="Hypothetical oxidoreductase yiak, domain 2"/>
    <property type="match status" value="1"/>
</dbReference>
<dbReference type="PANTHER" id="PTHR11091">
    <property type="entry name" value="OXIDOREDUCTASE-RELATED"/>
    <property type="match status" value="1"/>
</dbReference>
<dbReference type="InterPro" id="IPR043144">
    <property type="entry name" value="Mal/L-sulf/L-lact_DH-like_ah"/>
</dbReference>
<proteinExistence type="inferred from homology"/>
<evidence type="ECO:0000256" key="2">
    <source>
        <dbReference type="ARBA" id="ARBA00023002"/>
    </source>
</evidence>
<dbReference type="Proteomes" id="UP001500851">
    <property type="component" value="Unassembled WGS sequence"/>
</dbReference>
<sequence length="342" mass="33129">MPQRQEHKPDRTIELAFAELVARIERTIAPFAGPGTGFADEDARRAARWIARAEALGLPGFGVAMLARDLRSAALVRPAGPAPGGAGDGARALSSIVASGIPGPLALARAAREAAAAAAVHGIGAVALREVGALGVLGLAVRELALGGLVALAVAQAPAAVAPWGGTAPAIGTNPIAFAAPRSDAAPLVVDFATSRATLAAVRAHAASGAALPSSVALDAAGLATTDPGAVSALLAEGRIASLAGLLVEVLAGAAAGGRGTGAHPVDGRGALLLALDPASAGGLHASDVGAELSAEWIASGGHLPARFDALPLDPADETGAVRVSAAGLRELESASAGGAVA</sequence>
<evidence type="ECO:0000313" key="3">
    <source>
        <dbReference type="EMBL" id="GAA1790446.1"/>
    </source>
</evidence>
<accession>A0ABP4XT29</accession>
<dbReference type="PANTHER" id="PTHR11091:SF0">
    <property type="entry name" value="MALATE DEHYDROGENASE"/>
    <property type="match status" value="1"/>
</dbReference>
<protein>
    <submittedName>
        <fullName evidence="3">Uncharacterized protein</fullName>
    </submittedName>
</protein>
<name>A0ABP4XT29_9MICO</name>
<evidence type="ECO:0000313" key="4">
    <source>
        <dbReference type="Proteomes" id="UP001500851"/>
    </source>
</evidence>
<keyword evidence="2" id="KW-0560">Oxidoreductase</keyword>
<comment type="caution">
    <text evidence="3">The sequence shown here is derived from an EMBL/GenBank/DDBJ whole genome shotgun (WGS) entry which is preliminary data.</text>
</comment>
<dbReference type="InterPro" id="IPR043143">
    <property type="entry name" value="Mal/L-sulf/L-lact_DH-like_NADP"/>
</dbReference>